<dbReference type="GO" id="GO:0016020">
    <property type="term" value="C:membrane"/>
    <property type="evidence" value="ECO:0007669"/>
    <property type="project" value="UniProtKB-SubCell"/>
</dbReference>
<feature type="domain" description="Polycystin cation channel PKD1/PKD2" evidence="8">
    <location>
        <begin position="71"/>
        <end position="171"/>
    </location>
</feature>
<evidence type="ECO:0000313" key="9">
    <source>
        <dbReference type="EMBL" id="CAF1130880.1"/>
    </source>
</evidence>
<keyword evidence="4 6" id="KW-1133">Transmembrane helix</keyword>
<keyword evidence="3 6" id="KW-0812">Transmembrane</keyword>
<dbReference type="InterPro" id="IPR013122">
    <property type="entry name" value="PKD1_2_channel"/>
</dbReference>
<name>A0A814RAK7_ADIRI</name>
<dbReference type="PANTHER" id="PTHR10877">
    <property type="entry name" value="POLYCYSTIN FAMILY MEMBER"/>
    <property type="match status" value="1"/>
</dbReference>
<evidence type="ECO:0000313" key="10">
    <source>
        <dbReference type="Proteomes" id="UP000663828"/>
    </source>
</evidence>
<dbReference type="GO" id="GO:0005262">
    <property type="term" value="F:calcium channel activity"/>
    <property type="evidence" value="ECO:0007669"/>
    <property type="project" value="TreeGrafter"/>
</dbReference>
<feature type="signal peptide" evidence="7">
    <location>
        <begin position="1"/>
        <end position="32"/>
    </location>
</feature>
<feature type="chain" id="PRO_5032784112" description="Polycystin cation channel PKD1/PKD2 domain-containing protein" evidence="7">
    <location>
        <begin position="33"/>
        <end position="187"/>
    </location>
</feature>
<organism evidence="9 10">
    <name type="scientific">Adineta ricciae</name>
    <name type="common">Rotifer</name>
    <dbReference type="NCBI Taxonomy" id="249248"/>
    <lineage>
        <taxon>Eukaryota</taxon>
        <taxon>Metazoa</taxon>
        <taxon>Spiralia</taxon>
        <taxon>Gnathifera</taxon>
        <taxon>Rotifera</taxon>
        <taxon>Eurotatoria</taxon>
        <taxon>Bdelloidea</taxon>
        <taxon>Adinetida</taxon>
        <taxon>Adinetidae</taxon>
        <taxon>Adineta</taxon>
    </lineage>
</organism>
<reference evidence="9" key="1">
    <citation type="submission" date="2021-02" db="EMBL/GenBank/DDBJ databases">
        <authorList>
            <person name="Nowell W R."/>
        </authorList>
    </citation>
    <scope>NUCLEOTIDE SEQUENCE</scope>
</reference>
<dbReference type="GO" id="GO:0050982">
    <property type="term" value="P:detection of mechanical stimulus"/>
    <property type="evidence" value="ECO:0007669"/>
    <property type="project" value="TreeGrafter"/>
</dbReference>
<dbReference type="EMBL" id="CAJNOR010001371">
    <property type="protein sequence ID" value="CAF1130880.1"/>
    <property type="molecule type" value="Genomic_DNA"/>
</dbReference>
<evidence type="ECO:0000256" key="4">
    <source>
        <dbReference type="ARBA" id="ARBA00022989"/>
    </source>
</evidence>
<sequence>MQLGKHLQLLLLMKKLLNKVLVLSLSTQTTRSIQSIRIQNKFYSGPIKVQTQQKSFHGQLGVMEKVHDLINYPQMICTIIYLLLVLYMIYNSVLELKWKYFVEFWSIIELSLIIRSISSVGIYFTRYKTAKELDKLFRKSQGDVYIDLEESVYLNDLLTYFYGFRCFFIYVDLTVVCLYSAKPFVHQ</sequence>
<feature type="transmembrane region" description="Helical" evidence="6">
    <location>
        <begin position="72"/>
        <end position="90"/>
    </location>
</feature>
<evidence type="ECO:0000256" key="6">
    <source>
        <dbReference type="SAM" id="Phobius"/>
    </source>
</evidence>
<dbReference type="PANTHER" id="PTHR10877:SF150">
    <property type="entry name" value="REJ DOMAIN-CONTAINING PROTEIN"/>
    <property type="match status" value="1"/>
</dbReference>
<dbReference type="Pfam" id="PF08016">
    <property type="entry name" value="PKD_channel"/>
    <property type="match status" value="1"/>
</dbReference>
<evidence type="ECO:0000256" key="7">
    <source>
        <dbReference type="SAM" id="SignalP"/>
    </source>
</evidence>
<dbReference type="InterPro" id="IPR051223">
    <property type="entry name" value="Polycystin"/>
</dbReference>
<dbReference type="AlphaFoldDB" id="A0A814RAK7"/>
<evidence type="ECO:0000259" key="8">
    <source>
        <dbReference type="Pfam" id="PF08016"/>
    </source>
</evidence>
<feature type="transmembrane region" description="Helical" evidence="6">
    <location>
        <begin position="160"/>
        <end position="181"/>
    </location>
</feature>
<keyword evidence="10" id="KW-1185">Reference proteome</keyword>
<gene>
    <name evidence="9" type="ORF">XAT740_LOCUS19895</name>
</gene>
<evidence type="ECO:0000256" key="5">
    <source>
        <dbReference type="ARBA" id="ARBA00023136"/>
    </source>
</evidence>
<accession>A0A814RAK7</accession>
<proteinExistence type="inferred from homology"/>
<dbReference type="Proteomes" id="UP000663828">
    <property type="component" value="Unassembled WGS sequence"/>
</dbReference>
<evidence type="ECO:0000256" key="1">
    <source>
        <dbReference type="ARBA" id="ARBA00004141"/>
    </source>
</evidence>
<protein>
    <recommendedName>
        <fullName evidence="8">Polycystin cation channel PKD1/PKD2 domain-containing protein</fullName>
    </recommendedName>
</protein>
<comment type="subcellular location">
    <subcellularLocation>
        <location evidence="1">Membrane</location>
        <topology evidence="1">Multi-pass membrane protein</topology>
    </subcellularLocation>
</comment>
<comment type="similarity">
    <text evidence="2">Belongs to the polycystin family.</text>
</comment>
<evidence type="ECO:0000256" key="3">
    <source>
        <dbReference type="ARBA" id="ARBA00022692"/>
    </source>
</evidence>
<keyword evidence="5 6" id="KW-0472">Membrane</keyword>
<comment type="caution">
    <text evidence="9">The sequence shown here is derived from an EMBL/GenBank/DDBJ whole genome shotgun (WGS) entry which is preliminary data.</text>
</comment>
<feature type="transmembrane region" description="Helical" evidence="6">
    <location>
        <begin position="102"/>
        <end position="124"/>
    </location>
</feature>
<keyword evidence="7" id="KW-0732">Signal</keyword>
<evidence type="ECO:0000256" key="2">
    <source>
        <dbReference type="ARBA" id="ARBA00007200"/>
    </source>
</evidence>